<dbReference type="GO" id="GO:0015562">
    <property type="term" value="F:efflux transmembrane transporter activity"/>
    <property type="evidence" value="ECO:0007669"/>
    <property type="project" value="InterPro"/>
</dbReference>
<dbReference type="InterPro" id="IPR058626">
    <property type="entry name" value="MdtA-like_b-barrel"/>
</dbReference>
<name>A0A4Q2TYE8_9HYPH</name>
<evidence type="ECO:0000313" key="10">
    <source>
        <dbReference type="Proteomes" id="UP000291088"/>
    </source>
</evidence>
<dbReference type="Pfam" id="PF25967">
    <property type="entry name" value="RND-MFP_C"/>
    <property type="match status" value="1"/>
</dbReference>
<dbReference type="Pfam" id="PF25917">
    <property type="entry name" value="BSH_RND"/>
    <property type="match status" value="1"/>
</dbReference>
<dbReference type="InterPro" id="IPR058624">
    <property type="entry name" value="MdtA-like_HH"/>
</dbReference>
<feature type="coiled-coil region" evidence="3">
    <location>
        <begin position="107"/>
        <end position="178"/>
    </location>
</feature>
<reference evidence="9 10" key="1">
    <citation type="submission" date="2019-01" db="EMBL/GenBank/DDBJ databases">
        <authorList>
            <person name="Deng T."/>
        </authorList>
    </citation>
    <scope>NUCLEOTIDE SEQUENCE [LARGE SCALE GENOMIC DNA]</scope>
    <source>
        <strain evidence="9 10">F8825</strain>
    </source>
</reference>
<dbReference type="PROSITE" id="PS51257">
    <property type="entry name" value="PROKAR_LIPOPROTEIN"/>
    <property type="match status" value="1"/>
</dbReference>
<dbReference type="AlphaFoldDB" id="A0A4Q2TYE8"/>
<dbReference type="Pfam" id="PF25944">
    <property type="entry name" value="Beta-barrel_RND"/>
    <property type="match status" value="1"/>
</dbReference>
<sequence>MSRRFLLPSLLLLVTATLAGCNDSGDQKAGAGAGAERPPSPVSVVIMKKAEQPLTTVLPGRADAFQTAAIRPRVSGVIKEIAFREGSEVKQGDLLYKIEDDTYRAEVAQAKASLAKAEASVPSAEANLARYERLVGSGATQIEFENAKVTLLQAQADVAQAKAALNAAEINLDLTEIEAPFEGVTSASAFSIGNVVTANQAETLMTLRRLDPIYIELTESSANLLRLREAIEAGRVSQEGGTIADIRLTLEDGTQYPLVGKLDMSEMAVSETTGTFSIRALFDNPDNLILPGMYVRATVVVGKEGGYLIPQRAATRNARGEVTAKFVNAQNIVETRTFAHSQVSGNNWLVSEGINDGDKLIVDGFQWIGDGAPVQPVEATVDEQGLVIEKSPAPAGAPAAKP</sequence>
<evidence type="ECO:0000256" key="1">
    <source>
        <dbReference type="ARBA" id="ARBA00004196"/>
    </source>
</evidence>
<gene>
    <name evidence="9" type="ORF">EUU22_02035</name>
</gene>
<dbReference type="GO" id="GO:0005886">
    <property type="term" value="C:plasma membrane"/>
    <property type="evidence" value="ECO:0007669"/>
    <property type="project" value="TreeGrafter"/>
</dbReference>
<dbReference type="OrthoDB" id="9800613at2"/>
<evidence type="ECO:0000256" key="2">
    <source>
        <dbReference type="ARBA" id="ARBA00009477"/>
    </source>
</evidence>
<accession>A0A4Q2TYE8</accession>
<feature type="domain" description="Multidrug resistance protein MdtA-like C-terminal permuted SH3" evidence="8">
    <location>
        <begin position="308"/>
        <end position="366"/>
    </location>
</feature>
<feature type="domain" description="Multidrug resistance protein MdtA-like barrel-sandwich hybrid" evidence="6">
    <location>
        <begin position="67"/>
        <end position="206"/>
    </location>
</feature>
<evidence type="ECO:0000313" key="9">
    <source>
        <dbReference type="EMBL" id="RYC25792.1"/>
    </source>
</evidence>
<dbReference type="GO" id="GO:0046677">
    <property type="term" value="P:response to antibiotic"/>
    <property type="evidence" value="ECO:0007669"/>
    <property type="project" value="TreeGrafter"/>
</dbReference>
<feature type="domain" description="Multidrug resistance protein MdtA-like beta-barrel" evidence="7">
    <location>
        <begin position="212"/>
        <end position="302"/>
    </location>
</feature>
<comment type="subcellular location">
    <subcellularLocation>
        <location evidence="1">Cell envelope</location>
    </subcellularLocation>
</comment>
<dbReference type="Pfam" id="PF25876">
    <property type="entry name" value="HH_MFP_RND"/>
    <property type="match status" value="1"/>
</dbReference>
<keyword evidence="3" id="KW-0175">Coiled coil</keyword>
<feature type="chain" id="PRO_5020482664" evidence="4">
    <location>
        <begin position="20"/>
        <end position="402"/>
    </location>
</feature>
<dbReference type="PANTHER" id="PTHR30158">
    <property type="entry name" value="ACRA/E-RELATED COMPONENT OF DRUG EFFLUX TRANSPORTER"/>
    <property type="match status" value="1"/>
</dbReference>
<dbReference type="NCBIfam" id="TIGR01730">
    <property type="entry name" value="RND_mfp"/>
    <property type="match status" value="1"/>
</dbReference>
<dbReference type="Proteomes" id="UP000291088">
    <property type="component" value="Unassembled WGS sequence"/>
</dbReference>
<proteinExistence type="inferred from homology"/>
<evidence type="ECO:0000256" key="4">
    <source>
        <dbReference type="SAM" id="SignalP"/>
    </source>
</evidence>
<protein>
    <submittedName>
        <fullName evidence="9">Efflux RND transporter periplasmic adaptor subunit</fullName>
    </submittedName>
</protein>
<organism evidence="9 10">
    <name type="scientific">Ciceribacter ferrooxidans</name>
    <dbReference type="NCBI Taxonomy" id="2509717"/>
    <lineage>
        <taxon>Bacteria</taxon>
        <taxon>Pseudomonadati</taxon>
        <taxon>Pseudomonadota</taxon>
        <taxon>Alphaproteobacteria</taxon>
        <taxon>Hyphomicrobiales</taxon>
        <taxon>Rhizobiaceae</taxon>
        <taxon>Ciceribacter</taxon>
    </lineage>
</organism>
<dbReference type="InterPro" id="IPR058625">
    <property type="entry name" value="MdtA-like_BSH"/>
</dbReference>
<comment type="caution">
    <text evidence="9">The sequence shown here is derived from an EMBL/GenBank/DDBJ whole genome shotgun (WGS) entry which is preliminary data.</text>
</comment>
<keyword evidence="4" id="KW-0732">Signal</keyword>
<evidence type="ECO:0000259" key="6">
    <source>
        <dbReference type="Pfam" id="PF25917"/>
    </source>
</evidence>
<dbReference type="PANTHER" id="PTHR30158:SF3">
    <property type="entry name" value="MULTIDRUG EFFLUX PUMP SUBUNIT ACRA-RELATED"/>
    <property type="match status" value="1"/>
</dbReference>
<dbReference type="Gene3D" id="2.40.50.100">
    <property type="match status" value="1"/>
</dbReference>
<dbReference type="RefSeq" id="WP_129330449.1">
    <property type="nucleotide sequence ID" value="NZ_SDVB01000082.1"/>
</dbReference>
<dbReference type="Gene3D" id="2.40.420.20">
    <property type="match status" value="1"/>
</dbReference>
<dbReference type="InterPro" id="IPR058627">
    <property type="entry name" value="MdtA-like_C"/>
</dbReference>
<dbReference type="InterPro" id="IPR006143">
    <property type="entry name" value="RND_pump_MFP"/>
</dbReference>
<dbReference type="Gene3D" id="2.40.30.170">
    <property type="match status" value="1"/>
</dbReference>
<comment type="similarity">
    <text evidence="2">Belongs to the membrane fusion protein (MFP) (TC 8.A.1) family.</text>
</comment>
<feature type="domain" description="Multidrug resistance protein MdtA-like alpha-helical hairpin" evidence="5">
    <location>
        <begin position="107"/>
        <end position="175"/>
    </location>
</feature>
<evidence type="ECO:0000259" key="7">
    <source>
        <dbReference type="Pfam" id="PF25944"/>
    </source>
</evidence>
<keyword evidence="10" id="KW-1185">Reference proteome</keyword>
<feature type="signal peptide" evidence="4">
    <location>
        <begin position="1"/>
        <end position="19"/>
    </location>
</feature>
<dbReference type="GO" id="GO:0030313">
    <property type="term" value="C:cell envelope"/>
    <property type="evidence" value="ECO:0007669"/>
    <property type="project" value="UniProtKB-SubCell"/>
</dbReference>
<dbReference type="EMBL" id="SDVB01000082">
    <property type="protein sequence ID" value="RYC25792.1"/>
    <property type="molecule type" value="Genomic_DNA"/>
</dbReference>
<dbReference type="SUPFAM" id="SSF111369">
    <property type="entry name" value="HlyD-like secretion proteins"/>
    <property type="match status" value="1"/>
</dbReference>
<dbReference type="Gene3D" id="1.10.287.470">
    <property type="entry name" value="Helix hairpin bin"/>
    <property type="match status" value="1"/>
</dbReference>
<evidence type="ECO:0000259" key="5">
    <source>
        <dbReference type="Pfam" id="PF25876"/>
    </source>
</evidence>
<evidence type="ECO:0000259" key="8">
    <source>
        <dbReference type="Pfam" id="PF25967"/>
    </source>
</evidence>
<evidence type="ECO:0000256" key="3">
    <source>
        <dbReference type="SAM" id="Coils"/>
    </source>
</evidence>